<keyword evidence="1" id="KW-0805">Transcription regulation</keyword>
<reference evidence="7" key="1">
    <citation type="journal article" date="2019" name="Int. J. Syst. Evol. Microbiol.">
        <title>The Global Catalogue of Microorganisms (GCM) 10K type strain sequencing project: providing services to taxonomists for standard genome sequencing and annotation.</title>
        <authorList>
            <consortium name="The Broad Institute Genomics Platform"/>
            <consortium name="The Broad Institute Genome Sequencing Center for Infectious Disease"/>
            <person name="Wu L."/>
            <person name="Ma J."/>
        </authorList>
    </citation>
    <scope>NUCLEOTIDE SEQUENCE [LARGE SCALE GENOMIC DNA]</scope>
    <source>
        <strain evidence="7">JCM 14969</strain>
    </source>
</reference>
<keyword evidence="3" id="KW-0804">Transcription</keyword>
<dbReference type="InterPro" id="IPR005471">
    <property type="entry name" value="Tscrpt_reg_IclR_N"/>
</dbReference>
<dbReference type="Gene3D" id="3.30.450.40">
    <property type="match status" value="1"/>
</dbReference>
<dbReference type="Proteomes" id="UP001500393">
    <property type="component" value="Unassembled WGS sequence"/>
</dbReference>
<dbReference type="InterPro" id="IPR029016">
    <property type="entry name" value="GAF-like_dom_sf"/>
</dbReference>
<dbReference type="InterPro" id="IPR014757">
    <property type="entry name" value="Tscrpt_reg_IclR_C"/>
</dbReference>
<comment type="caution">
    <text evidence="6">The sequence shown here is derived from an EMBL/GenBank/DDBJ whole genome shotgun (WGS) entry which is preliminary data.</text>
</comment>
<feature type="domain" description="IclR-ED" evidence="5">
    <location>
        <begin position="70"/>
        <end position="252"/>
    </location>
</feature>
<evidence type="ECO:0000313" key="6">
    <source>
        <dbReference type="EMBL" id="GAA1598046.1"/>
    </source>
</evidence>
<evidence type="ECO:0000256" key="1">
    <source>
        <dbReference type="ARBA" id="ARBA00023015"/>
    </source>
</evidence>
<evidence type="ECO:0000313" key="7">
    <source>
        <dbReference type="Proteomes" id="UP001500393"/>
    </source>
</evidence>
<dbReference type="InterPro" id="IPR036390">
    <property type="entry name" value="WH_DNA-bd_sf"/>
</dbReference>
<dbReference type="PANTHER" id="PTHR30136">
    <property type="entry name" value="HELIX-TURN-HELIX TRANSCRIPTIONAL REGULATOR, ICLR FAMILY"/>
    <property type="match status" value="1"/>
</dbReference>
<evidence type="ECO:0000256" key="2">
    <source>
        <dbReference type="ARBA" id="ARBA00023125"/>
    </source>
</evidence>
<feature type="domain" description="HTH iclR-type" evidence="4">
    <location>
        <begin position="7"/>
        <end position="69"/>
    </location>
</feature>
<keyword evidence="2" id="KW-0238">DNA-binding</keyword>
<evidence type="ECO:0000259" key="5">
    <source>
        <dbReference type="PROSITE" id="PS51078"/>
    </source>
</evidence>
<sequence>MADSAGTEAAARVADVLMLFTDGPDFLGVSAIARELDLSKAVVHRILQTLLQRGLIASHSDSRGYSLGPAAAALGARALRESRLRTAAMPVLRELQRLTGETTTVSAVVPGGRVYLDQVESGLEIKMTVEVGRRFPLHAGSSSTCILAFLPAAERDVVLAGELTALTDRTIVDAAALSERLDRVAGCGYARSDGERQAGAASVAAPVFGFDGSVLGAISVCGPGARIDDTTTERFIPVLRSAADEISRALGWRGGLPTR</sequence>
<dbReference type="InterPro" id="IPR036388">
    <property type="entry name" value="WH-like_DNA-bd_sf"/>
</dbReference>
<name>A0ABP4Q2L3_9ACTN</name>
<dbReference type="RefSeq" id="WP_344219799.1">
    <property type="nucleotide sequence ID" value="NZ_BAAAOS010000048.1"/>
</dbReference>
<dbReference type="SUPFAM" id="SSF46785">
    <property type="entry name" value="Winged helix' DNA-binding domain"/>
    <property type="match status" value="1"/>
</dbReference>
<evidence type="ECO:0000259" key="4">
    <source>
        <dbReference type="PROSITE" id="PS51077"/>
    </source>
</evidence>
<dbReference type="Pfam" id="PF01614">
    <property type="entry name" value="IclR_C"/>
    <property type="match status" value="1"/>
</dbReference>
<dbReference type="PROSITE" id="PS51077">
    <property type="entry name" value="HTH_ICLR"/>
    <property type="match status" value="1"/>
</dbReference>
<dbReference type="SUPFAM" id="SSF55781">
    <property type="entry name" value="GAF domain-like"/>
    <property type="match status" value="1"/>
</dbReference>
<dbReference type="PANTHER" id="PTHR30136:SF24">
    <property type="entry name" value="HTH-TYPE TRANSCRIPTIONAL REPRESSOR ALLR"/>
    <property type="match status" value="1"/>
</dbReference>
<dbReference type="Gene3D" id="1.10.10.10">
    <property type="entry name" value="Winged helix-like DNA-binding domain superfamily/Winged helix DNA-binding domain"/>
    <property type="match status" value="1"/>
</dbReference>
<keyword evidence="7" id="KW-1185">Reference proteome</keyword>
<accession>A0ABP4Q2L3</accession>
<proteinExistence type="predicted"/>
<dbReference type="InterPro" id="IPR050707">
    <property type="entry name" value="HTH_MetabolicPath_Reg"/>
</dbReference>
<dbReference type="Pfam" id="PF09339">
    <property type="entry name" value="HTH_IclR"/>
    <property type="match status" value="1"/>
</dbReference>
<dbReference type="EMBL" id="BAAAOS010000048">
    <property type="protein sequence ID" value="GAA1598046.1"/>
    <property type="molecule type" value="Genomic_DNA"/>
</dbReference>
<dbReference type="SMART" id="SM00346">
    <property type="entry name" value="HTH_ICLR"/>
    <property type="match status" value="1"/>
</dbReference>
<dbReference type="PROSITE" id="PS51078">
    <property type="entry name" value="ICLR_ED"/>
    <property type="match status" value="1"/>
</dbReference>
<evidence type="ECO:0000256" key="3">
    <source>
        <dbReference type="ARBA" id="ARBA00023163"/>
    </source>
</evidence>
<gene>
    <name evidence="6" type="ORF">GCM10009789_59980</name>
</gene>
<protein>
    <submittedName>
        <fullName evidence="6">IclR family transcriptional regulator</fullName>
    </submittedName>
</protein>
<organism evidence="6 7">
    <name type="scientific">Kribbella sancticallisti</name>
    <dbReference type="NCBI Taxonomy" id="460087"/>
    <lineage>
        <taxon>Bacteria</taxon>
        <taxon>Bacillati</taxon>
        <taxon>Actinomycetota</taxon>
        <taxon>Actinomycetes</taxon>
        <taxon>Propionibacteriales</taxon>
        <taxon>Kribbellaceae</taxon>
        <taxon>Kribbella</taxon>
    </lineage>
</organism>